<dbReference type="EMBL" id="MU842839">
    <property type="protein sequence ID" value="KAK2031548.1"/>
    <property type="molecule type" value="Genomic_DNA"/>
</dbReference>
<name>A0AAD9HMB9_9PEZI</name>
<protein>
    <submittedName>
        <fullName evidence="2">Uncharacterized protein</fullName>
    </submittedName>
</protein>
<proteinExistence type="predicted"/>
<dbReference type="AlphaFoldDB" id="A0AAD9HMB9"/>
<dbReference type="Proteomes" id="UP001232148">
    <property type="component" value="Unassembled WGS sequence"/>
</dbReference>
<feature type="region of interest" description="Disordered" evidence="1">
    <location>
        <begin position="67"/>
        <end position="93"/>
    </location>
</feature>
<comment type="caution">
    <text evidence="2">The sequence shown here is derived from an EMBL/GenBank/DDBJ whole genome shotgun (WGS) entry which is preliminary data.</text>
</comment>
<reference evidence="2" key="1">
    <citation type="submission" date="2021-06" db="EMBL/GenBank/DDBJ databases">
        <title>Comparative genomics, transcriptomics and evolutionary studies reveal genomic signatures of adaptation to plant cell wall in hemibiotrophic fungi.</title>
        <authorList>
            <consortium name="DOE Joint Genome Institute"/>
            <person name="Baroncelli R."/>
            <person name="Diaz J.F."/>
            <person name="Benocci T."/>
            <person name="Peng M."/>
            <person name="Battaglia E."/>
            <person name="Haridas S."/>
            <person name="Andreopoulos W."/>
            <person name="Labutti K."/>
            <person name="Pangilinan J."/>
            <person name="Floch G.L."/>
            <person name="Makela M.R."/>
            <person name="Henrissat B."/>
            <person name="Grigoriev I.V."/>
            <person name="Crouch J.A."/>
            <person name="De Vries R.P."/>
            <person name="Sukno S.A."/>
            <person name="Thon M.R."/>
        </authorList>
    </citation>
    <scope>NUCLEOTIDE SEQUENCE</scope>
    <source>
        <strain evidence="2">MAFF235873</strain>
    </source>
</reference>
<keyword evidence="3" id="KW-1185">Reference proteome</keyword>
<evidence type="ECO:0000256" key="1">
    <source>
        <dbReference type="SAM" id="MobiDB-lite"/>
    </source>
</evidence>
<accession>A0AAD9HMB9</accession>
<sequence>MVRCLVSRLRSCPVLFCPVLSLGRHSRRSPLPFLAATRYYPPRYSKYLQGRSVWKRYAADVSLLPTHRRKASRESEEGRKGGRSGLAPRRQDR</sequence>
<gene>
    <name evidence="2" type="ORF">LX32DRAFT_267485</name>
</gene>
<evidence type="ECO:0000313" key="2">
    <source>
        <dbReference type="EMBL" id="KAK2031548.1"/>
    </source>
</evidence>
<organism evidence="2 3">
    <name type="scientific">Colletotrichum zoysiae</name>
    <dbReference type="NCBI Taxonomy" id="1216348"/>
    <lineage>
        <taxon>Eukaryota</taxon>
        <taxon>Fungi</taxon>
        <taxon>Dikarya</taxon>
        <taxon>Ascomycota</taxon>
        <taxon>Pezizomycotina</taxon>
        <taxon>Sordariomycetes</taxon>
        <taxon>Hypocreomycetidae</taxon>
        <taxon>Glomerellales</taxon>
        <taxon>Glomerellaceae</taxon>
        <taxon>Colletotrichum</taxon>
        <taxon>Colletotrichum graminicola species complex</taxon>
    </lineage>
</organism>
<evidence type="ECO:0000313" key="3">
    <source>
        <dbReference type="Proteomes" id="UP001232148"/>
    </source>
</evidence>